<dbReference type="GO" id="GO:0003887">
    <property type="term" value="F:DNA-directed DNA polymerase activity"/>
    <property type="evidence" value="ECO:0007669"/>
    <property type="project" value="UniProtKB-KW"/>
</dbReference>
<evidence type="ECO:0000256" key="8">
    <source>
        <dbReference type="ARBA" id="ARBA00022918"/>
    </source>
</evidence>
<keyword evidence="8" id="KW-0695">RNA-directed DNA polymerase</keyword>
<sequence>MRGTKERICALDDRLRIIGAIPAGGDPSVIEALAALPYKTLRKGSKADFAIMHERLAHAGKEKVIQACRKAGIVIEKSTVEGFLCEACYFAKADTIISRDSLARPTRFLDIVFWDMIEHNPPGYGGARYSLHGIDAFTRFYWTMSAITKGQAYKLLRGWKRQVDASSGGIPIATMAFDNAAGRTLLTIARAICLYTKLPAMLWPHYMSMAAYVANLIPTGGKESPLERLMTALNLPYKYDISHLHAWGCTAYVTKPKEKIVRSEKMAPRAWKGHLVGIEGLHGHIFKIWLPDQEIVVRARDVRFVDRAGPSAIVDDPSIEFEARLEEEERDQGSLRGGSERPKGTLRTFPYQIPRLIKAKRHDALSRRNSPSADGTYAPSWPASTLSSASIESQRRKRRSSEEIWGTEPIRRSKRFARANLAAQKLCLYRHADGSLLVLYVDNILLAAPTKAQIDEKAAILDALYEVKHLGKPQEFLRLEFERDREAKTIRVHQTAFTKKILDMFDADDLKPTKTPWPSRHTIPHDWKEAEIAMERTMWQKRTGSLNWLALGSRPDITYSVKKLSEANCHLTHAHLVALKHLLRYLRGTHSLGITLGGAAYSTDLQLR</sequence>
<gene>
    <name evidence="14" type="ORF">L249_6026</name>
</gene>
<dbReference type="GO" id="GO:0003677">
    <property type="term" value="F:DNA binding"/>
    <property type="evidence" value="ECO:0007669"/>
    <property type="project" value="UniProtKB-KW"/>
</dbReference>
<dbReference type="Pfam" id="PF25597">
    <property type="entry name" value="SH3_retrovirus"/>
    <property type="match status" value="1"/>
</dbReference>
<accession>A0A367LIX2</accession>
<feature type="domain" description="Retroviral polymerase SH3-like" evidence="13">
    <location>
        <begin position="249"/>
        <end position="307"/>
    </location>
</feature>
<keyword evidence="11" id="KW-0233">DNA recombination</keyword>
<dbReference type="GO" id="GO:0046872">
    <property type="term" value="F:metal ion binding"/>
    <property type="evidence" value="ECO:0007669"/>
    <property type="project" value="UniProtKB-KW"/>
</dbReference>
<dbReference type="GO" id="GO:0015074">
    <property type="term" value="P:DNA integration"/>
    <property type="evidence" value="ECO:0007669"/>
    <property type="project" value="UniProtKB-KW"/>
</dbReference>
<evidence type="ECO:0000256" key="5">
    <source>
        <dbReference type="ARBA" id="ARBA00022801"/>
    </source>
</evidence>
<keyword evidence="9" id="KW-0808">Transferase</keyword>
<evidence type="ECO:0000259" key="13">
    <source>
        <dbReference type="Pfam" id="PF25597"/>
    </source>
</evidence>
<reference evidence="14 15" key="1">
    <citation type="journal article" date="2015" name="BMC Genomics">
        <title>Insights from the genome of Ophiocordyceps polyrhachis-furcata to pathogenicity and host specificity in insect fungi.</title>
        <authorList>
            <person name="Wichadakul D."/>
            <person name="Kobmoo N."/>
            <person name="Ingsriswang S."/>
            <person name="Tangphatsornruang S."/>
            <person name="Chantasingh D."/>
            <person name="Luangsa-ard J.J."/>
            <person name="Eurwilaichitr L."/>
        </authorList>
    </citation>
    <scope>NUCLEOTIDE SEQUENCE [LARGE SCALE GENOMIC DNA]</scope>
    <source>
        <strain evidence="14 15">BCC 54312</strain>
    </source>
</reference>
<protein>
    <recommendedName>
        <fullName evidence="13">Retroviral polymerase SH3-like domain-containing protein</fullName>
    </recommendedName>
</protein>
<keyword evidence="9" id="KW-0239">DNA-directed DNA polymerase</keyword>
<evidence type="ECO:0000256" key="4">
    <source>
        <dbReference type="ARBA" id="ARBA00022759"/>
    </source>
</evidence>
<keyword evidence="3" id="KW-0479">Metal-binding</keyword>
<dbReference type="Proteomes" id="UP000253664">
    <property type="component" value="Unassembled WGS sequence"/>
</dbReference>
<evidence type="ECO:0000256" key="3">
    <source>
        <dbReference type="ARBA" id="ARBA00022723"/>
    </source>
</evidence>
<keyword evidence="4" id="KW-0255">Endonuclease</keyword>
<evidence type="ECO:0000256" key="12">
    <source>
        <dbReference type="SAM" id="MobiDB-lite"/>
    </source>
</evidence>
<dbReference type="OrthoDB" id="4960422at2759"/>
<keyword evidence="15" id="KW-1185">Reference proteome</keyword>
<organism evidence="14 15">
    <name type="scientific">Ophiocordyceps polyrhachis-furcata BCC 54312</name>
    <dbReference type="NCBI Taxonomy" id="1330021"/>
    <lineage>
        <taxon>Eukaryota</taxon>
        <taxon>Fungi</taxon>
        <taxon>Dikarya</taxon>
        <taxon>Ascomycota</taxon>
        <taxon>Pezizomycotina</taxon>
        <taxon>Sordariomycetes</taxon>
        <taxon>Hypocreomycetidae</taxon>
        <taxon>Hypocreales</taxon>
        <taxon>Ophiocordycipitaceae</taxon>
        <taxon>Ophiocordyceps</taxon>
    </lineage>
</organism>
<keyword evidence="1" id="KW-0548">Nucleotidyltransferase</keyword>
<dbReference type="GO" id="GO:0006310">
    <property type="term" value="P:DNA recombination"/>
    <property type="evidence" value="ECO:0007669"/>
    <property type="project" value="UniProtKB-KW"/>
</dbReference>
<keyword evidence="6" id="KW-0460">Magnesium</keyword>
<proteinExistence type="predicted"/>
<dbReference type="EMBL" id="LKCN02000004">
    <property type="protein sequence ID" value="RCI14374.1"/>
    <property type="molecule type" value="Genomic_DNA"/>
</dbReference>
<dbReference type="PANTHER" id="PTHR42648:SF11">
    <property type="entry name" value="TRANSPOSON TY4-P GAG-POL POLYPROTEIN"/>
    <property type="match status" value="1"/>
</dbReference>
<dbReference type="STRING" id="1330021.A0A367LIX2"/>
<keyword evidence="10" id="KW-0238">DNA-binding</keyword>
<feature type="region of interest" description="Disordered" evidence="12">
    <location>
        <begin position="325"/>
        <end position="346"/>
    </location>
</feature>
<feature type="non-terminal residue" evidence="14">
    <location>
        <position position="608"/>
    </location>
</feature>
<evidence type="ECO:0000256" key="2">
    <source>
        <dbReference type="ARBA" id="ARBA00022722"/>
    </source>
</evidence>
<comment type="caution">
    <text evidence="14">The sequence shown here is derived from an EMBL/GenBank/DDBJ whole genome shotgun (WGS) entry which is preliminary data.</text>
</comment>
<evidence type="ECO:0000313" key="15">
    <source>
        <dbReference type="Proteomes" id="UP000253664"/>
    </source>
</evidence>
<dbReference type="GO" id="GO:0004519">
    <property type="term" value="F:endonuclease activity"/>
    <property type="evidence" value="ECO:0007669"/>
    <property type="project" value="UniProtKB-KW"/>
</dbReference>
<evidence type="ECO:0000256" key="11">
    <source>
        <dbReference type="ARBA" id="ARBA00023172"/>
    </source>
</evidence>
<dbReference type="InterPro" id="IPR057670">
    <property type="entry name" value="SH3_retrovirus"/>
</dbReference>
<dbReference type="PANTHER" id="PTHR42648">
    <property type="entry name" value="TRANSPOSASE, PUTATIVE-RELATED"/>
    <property type="match status" value="1"/>
</dbReference>
<feature type="region of interest" description="Disordered" evidence="12">
    <location>
        <begin position="362"/>
        <end position="403"/>
    </location>
</feature>
<dbReference type="GO" id="GO:0016787">
    <property type="term" value="F:hydrolase activity"/>
    <property type="evidence" value="ECO:0007669"/>
    <property type="project" value="UniProtKB-KW"/>
</dbReference>
<keyword evidence="5" id="KW-0378">Hydrolase</keyword>
<keyword evidence="2" id="KW-0540">Nuclease</keyword>
<evidence type="ECO:0000256" key="7">
    <source>
        <dbReference type="ARBA" id="ARBA00022908"/>
    </source>
</evidence>
<evidence type="ECO:0000256" key="1">
    <source>
        <dbReference type="ARBA" id="ARBA00022695"/>
    </source>
</evidence>
<dbReference type="InterPro" id="IPR039537">
    <property type="entry name" value="Retrotran_Ty1/copia-like"/>
</dbReference>
<evidence type="ECO:0000313" key="14">
    <source>
        <dbReference type="EMBL" id="RCI14374.1"/>
    </source>
</evidence>
<evidence type="ECO:0000256" key="10">
    <source>
        <dbReference type="ARBA" id="ARBA00023125"/>
    </source>
</evidence>
<keyword evidence="7" id="KW-0229">DNA integration</keyword>
<name>A0A367LIX2_9HYPO</name>
<dbReference type="AlphaFoldDB" id="A0A367LIX2"/>
<dbReference type="GO" id="GO:0003964">
    <property type="term" value="F:RNA-directed DNA polymerase activity"/>
    <property type="evidence" value="ECO:0007669"/>
    <property type="project" value="UniProtKB-KW"/>
</dbReference>
<evidence type="ECO:0000256" key="6">
    <source>
        <dbReference type="ARBA" id="ARBA00022842"/>
    </source>
</evidence>
<evidence type="ECO:0000256" key="9">
    <source>
        <dbReference type="ARBA" id="ARBA00022932"/>
    </source>
</evidence>